<comment type="caution">
    <text evidence="1">The sequence shown here is derived from an EMBL/GenBank/DDBJ whole genome shotgun (WGS) entry which is preliminary data.</text>
</comment>
<name>A0A8S1N704_9CILI</name>
<keyword evidence="2" id="KW-1185">Reference proteome</keyword>
<organism evidence="1 2">
    <name type="scientific">Paramecium sonneborni</name>
    <dbReference type="NCBI Taxonomy" id="65129"/>
    <lineage>
        <taxon>Eukaryota</taxon>
        <taxon>Sar</taxon>
        <taxon>Alveolata</taxon>
        <taxon>Ciliophora</taxon>
        <taxon>Intramacronucleata</taxon>
        <taxon>Oligohymenophorea</taxon>
        <taxon>Peniculida</taxon>
        <taxon>Parameciidae</taxon>
        <taxon>Paramecium</taxon>
    </lineage>
</organism>
<gene>
    <name evidence="1" type="ORF">PSON_ATCC_30995.1.T0520002</name>
</gene>
<evidence type="ECO:0000313" key="2">
    <source>
        <dbReference type="Proteomes" id="UP000692954"/>
    </source>
</evidence>
<dbReference type="EMBL" id="CAJJDN010000052">
    <property type="protein sequence ID" value="CAD8087782.1"/>
    <property type="molecule type" value="Genomic_DNA"/>
</dbReference>
<proteinExistence type="predicted"/>
<dbReference type="AlphaFoldDB" id="A0A8S1N704"/>
<reference evidence="1" key="1">
    <citation type="submission" date="2021-01" db="EMBL/GenBank/DDBJ databases">
        <authorList>
            <consortium name="Genoscope - CEA"/>
            <person name="William W."/>
        </authorList>
    </citation>
    <scope>NUCLEOTIDE SEQUENCE</scope>
</reference>
<evidence type="ECO:0000313" key="1">
    <source>
        <dbReference type="EMBL" id="CAD8087782.1"/>
    </source>
</evidence>
<dbReference type="Proteomes" id="UP000692954">
    <property type="component" value="Unassembled WGS sequence"/>
</dbReference>
<protein>
    <submittedName>
        <fullName evidence="1">Uncharacterized protein</fullName>
    </submittedName>
</protein>
<accession>A0A8S1N704</accession>
<sequence>MLKNQILLTQKLNIGALKQNITYNSMEKQLKEAKLFLIQDSYEKSDAYKQFLSLFSYHDLQHSKLSHLYDQGVCKAFGLKTHKSVFEKFGKKMNLNGQVIHAVCSNAQLQFQ</sequence>